<dbReference type="PANTHER" id="PTHR44914:SF1">
    <property type="entry name" value="CHAPERONE PROTEIN DNAJ 13"/>
    <property type="match status" value="1"/>
</dbReference>
<protein>
    <submittedName>
        <fullName evidence="3">Chaperone protein dnaJ 13</fullName>
    </submittedName>
</protein>
<gene>
    <name evidence="3" type="primary">ATJ13_2</name>
    <name evidence="3" type="ORF">HAX54_027636</name>
</gene>
<proteinExistence type="predicted"/>
<evidence type="ECO:0000256" key="1">
    <source>
        <dbReference type="ARBA" id="ARBA00023186"/>
    </source>
</evidence>
<sequence length="142" mass="16277">MAFEPCFCDWSICDTDLTVFCTEEICCETFYLSAKSRRHQRIWIKLLASHKALKNRNQIEEVEDEVASQIIDVTLPLNFLVSDAGQLKLHEGVKKSGIMGFCDPCPGEPKQLYVEYTFDGNNFEVIVDDLDELLIPQESHRT</sequence>
<evidence type="ECO:0000313" key="4">
    <source>
        <dbReference type="Proteomes" id="UP000823775"/>
    </source>
</evidence>
<dbReference type="Proteomes" id="UP000823775">
    <property type="component" value="Unassembled WGS sequence"/>
</dbReference>
<evidence type="ECO:0000259" key="2">
    <source>
        <dbReference type="Pfam" id="PF11875"/>
    </source>
</evidence>
<dbReference type="Pfam" id="PF11875">
    <property type="entry name" value="DnaJ-like_C11_C"/>
    <property type="match status" value="1"/>
</dbReference>
<name>A0ABS8V4C5_DATST</name>
<reference evidence="3 4" key="1">
    <citation type="journal article" date="2021" name="BMC Genomics">
        <title>Datura genome reveals duplications of psychoactive alkaloid biosynthetic genes and high mutation rate following tissue culture.</title>
        <authorList>
            <person name="Rajewski A."/>
            <person name="Carter-House D."/>
            <person name="Stajich J."/>
            <person name="Litt A."/>
        </authorList>
    </citation>
    <scope>NUCLEOTIDE SEQUENCE [LARGE SCALE GENOMIC DNA]</scope>
    <source>
        <strain evidence="3">AR-01</strain>
    </source>
</reference>
<dbReference type="InterPro" id="IPR024586">
    <property type="entry name" value="DnaJ-like_C11_C"/>
</dbReference>
<keyword evidence="4" id="KW-1185">Reference proteome</keyword>
<accession>A0ABS8V4C5</accession>
<organism evidence="3 4">
    <name type="scientific">Datura stramonium</name>
    <name type="common">Jimsonweed</name>
    <name type="synonym">Common thornapple</name>
    <dbReference type="NCBI Taxonomy" id="4076"/>
    <lineage>
        <taxon>Eukaryota</taxon>
        <taxon>Viridiplantae</taxon>
        <taxon>Streptophyta</taxon>
        <taxon>Embryophyta</taxon>
        <taxon>Tracheophyta</taxon>
        <taxon>Spermatophyta</taxon>
        <taxon>Magnoliopsida</taxon>
        <taxon>eudicotyledons</taxon>
        <taxon>Gunneridae</taxon>
        <taxon>Pentapetalae</taxon>
        <taxon>asterids</taxon>
        <taxon>lamiids</taxon>
        <taxon>Solanales</taxon>
        <taxon>Solanaceae</taxon>
        <taxon>Solanoideae</taxon>
        <taxon>Datureae</taxon>
        <taxon>Datura</taxon>
    </lineage>
</organism>
<dbReference type="EMBL" id="JACEIK010003367">
    <property type="protein sequence ID" value="MCD9641451.1"/>
    <property type="molecule type" value="Genomic_DNA"/>
</dbReference>
<dbReference type="InterPro" id="IPR042162">
    <property type="entry name" value="AtJ13"/>
</dbReference>
<comment type="caution">
    <text evidence="3">The sequence shown here is derived from an EMBL/GenBank/DDBJ whole genome shotgun (WGS) entry which is preliminary data.</text>
</comment>
<feature type="domain" description="DnaJ-like protein C11 C-terminal" evidence="2">
    <location>
        <begin position="53"/>
        <end position="136"/>
    </location>
</feature>
<dbReference type="PANTHER" id="PTHR44914">
    <property type="entry name" value="CHAPERONE PROTEIN DNAJ 13"/>
    <property type="match status" value="1"/>
</dbReference>
<keyword evidence="1" id="KW-0143">Chaperone</keyword>
<evidence type="ECO:0000313" key="3">
    <source>
        <dbReference type="EMBL" id="MCD9641451.1"/>
    </source>
</evidence>